<dbReference type="eggNOG" id="ENOG502ZUJD">
    <property type="taxonomic scope" value="Bacteria"/>
</dbReference>
<keyword evidence="1" id="KW-0732">Signal</keyword>
<comment type="caution">
    <text evidence="2">The sequence shown here is derived from an EMBL/GenBank/DDBJ whole genome shotgun (WGS) entry which is preliminary data.</text>
</comment>
<evidence type="ECO:0000256" key="1">
    <source>
        <dbReference type="SAM" id="SignalP"/>
    </source>
</evidence>
<dbReference type="EMBL" id="AQRA01000005">
    <property type="protein sequence ID" value="EZH73669.1"/>
    <property type="molecule type" value="Genomic_DNA"/>
</dbReference>
<feature type="chain" id="PRO_5001515768" evidence="1">
    <location>
        <begin position="32"/>
        <end position="495"/>
    </location>
</feature>
<protein>
    <submittedName>
        <fullName evidence="2">Uncharacterized protein</fullName>
    </submittedName>
</protein>
<keyword evidence="3" id="KW-1185">Reference proteome</keyword>
<evidence type="ECO:0000313" key="2">
    <source>
        <dbReference type="EMBL" id="EZH73669.1"/>
    </source>
</evidence>
<organism evidence="2 3">
    <name type="scientific">Aquimarina atlantica</name>
    <dbReference type="NCBI Taxonomy" id="1317122"/>
    <lineage>
        <taxon>Bacteria</taxon>
        <taxon>Pseudomonadati</taxon>
        <taxon>Bacteroidota</taxon>
        <taxon>Flavobacteriia</taxon>
        <taxon>Flavobacteriales</taxon>
        <taxon>Flavobacteriaceae</taxon>
        <taxon>Aquimarina</taxon>
    </lineage>
</organism>
<sequence length="495" mass="55145">MIILILKLNNNMKNRLCTACLLFLSGFLSFAQQEISIAKPSSGNTLSFQAMLNGQKIDVKKLDTKKNISIKPDPALTNSNYILKLNDGSGADITQKQLNSSTGVITGITSGPPLYLIYKSTGYQDLKITDIGINPSSLVSPGTNGNGVTRRTPGTTTNNITSKKYTAIEYLKSGTPKPSFTDDPLYVQNITSGQRYFRDQDRAYVVVDDKGKLIGNVPVNLDQDDVVYIYAIVDRNFVESYDIEVIGAQYAPLDLQIRSYESPAQIGVANAQGLSMADWTIIRFERGPYTSNNVTFNINKTESVDGVAQKLNLSTYSLNINKVYHVAIGASFISTNLGKPDFDVFPLNDSENTINVVNSEDRTMATFNVIFYWKPTIDFIAKKLRGKDHITRGRDVLKEATWLERLNPTFGVSLNNEWRENFFTGLTFEFARGGSLIAGWHYGKVQELVDDDFVLGETIFTGVKEDIKLTDVWDSGFFFGITLDTRIFNKILSRN</sequence>
<gene>
    <name evidence="2" type="ORF">ATO12_17180</name>
</gene>
<accession>A0A023BUQ2</accession>
<dbReference type="AlphaFoldDB" id="A0A023BUQ2"/>
<reference evidence="2 3" key="1">
    <citation type="submission" date="2014-04" db="EMBL/GenBank/DDBJ databases">
        <title>Aquimarina sp. 22II-S11-z7 Genome Sequencing.</title>
        <authorList>
            <person name="Lai Q."/>
        </authorList>
    </citation>
    <scope>NUCLEOTIDE SEQUENCE [LARGE SCALE GENOMIC DNA]</scope>
    <source>
        <strain evidence="2 3">22II-S11-z7</strain>
    </source>
</reference>
<name>A0A023BUQ2_9FLAO</name>
<dbReference type="Proteomes" id="UP000023541">
    <property type="component" value="Unassembled WGS sequence"/>
</dbReference>
<proteinExistence type="predicted"/>
<evidence type="ECO:0000313" key="3">
    <source>
        <dbReference type="Proteomes" id="UP000023541"/>
    </source>
</evidence>
<feature type="signal peptide" evidence="1">
    <location>
        <begin position="1"/>
        <end position="31"/>
    </location>
</feature>
<dbReference type="STRING" id="1317122.ATO12_17180"/>